<evidence type="ECO:0000256" key="7">
    <source>
        <dbReference type="ARBA" id="ARBA00023125"/>
    </source>
</evidence>
<dbReference type="GO" id="GO:0008270">
    <property type="term" value="F:zinc ion binding"/>
    <property type="evidence" value="ECO:0007669"/>
    <property type="project" value="UniProtKB-KW"/>
</dbReference>
<evidence type="ECO:0000256" key="1">
    <source>
        <dbReference type="ARBA" id="ARBA00004123"/>
    </source>
</evidence>
<dbReference type="FunFam" id="3.30.160.60:FF:001719">
    <property type="entry name" value="C2H2 type zinc finger domain protein"/>
    <property type="match status" value="1"/>
</dbReference>
<proteinExistence type="predicted"/>
<keyword evidence="7" id="KW-0238">DNA-binding</keyword>
<keyword evidence="2" id="KW-0479">Metal-binding</keyword>
<dbReference type="RefSeq" id="XP_046077709.1">
    <property type="nucleotide sequence ID" value="XM_046222511.1"/>
</dbReference>
<organism evidence="13 14">
    <name type="scientific">Talaromyces proteolyticus</name>
    <dbReference type="NCBI Taxonomy" id="1131652"/>
    <lineage>
        <taxon>Eukaryota</taxon>
        <taxon>Fungi</taxon>
        <taxon>Dikarya</taxon>
        <taxon>Ascomycota</taxon>
        <taxon>Pezizomycotina</taxon>
        <taxon>Eurotiomycetes</taxon>
        <taxon>Eurotiomycetidae</taxon>
        <taxon>Eurotiales</taxon>
        <taxon>Trichocomaceae</taxon>
        <taxon>Talaromyces</taxon>
        <taxon>Talaromyces sect. Bacilispori</taxon>
    </lineage>
</organism>
<feature type="compositionally biased region" description="Low complexity" evidence="11">
    <location>
        <begin position="139"/>
        <end position="151"/>
    </location>
</feature>
<feature type="region of interest" description="Disordered" evidence="11">
    <location>
        <begin position="367"/>
        <end position="389"/>
    </location>
</feature>
<evidence type="ECO:0000313" key="14">
    <source>
        <dbReference type="Proteomes" id="UP001201262"/>
    </source>
</evidence>
<keyword evidence="4 10" id="KW-0863">Zinc-finger</keyword>
<reference evidence="13" key="1">
    <citation type="submission" date="2021-12" db="EMBL/GenBank/DDBJ databases">
        <title>Convergent genome expansion in fungi linked to evolution of root-endophyte symbiosis.</title>
        <authorList>
            <consortium name="DOE Joint Genome Institute"/>
            <person name="Ke Y.-H."/>
            <person name="Bonito G."/>
            <person name="Liao H.-L."/>
            <person name="Looney B."/>
            <person name="Rojas-Flechas A."/>
            <person name="Nash J."/>
            <person name="Hameed K."/>
            <person name="Schadt C."/>
            <person name="Martin F."/>
            <person name="Crous P.W."/>
            <person name="Miettinen O."/>
            <person name="Magnuson J.K."/>
            <person name="Labbe J."/>
            <person name="Jacobson D."/>
            <person name="Doktycz M.J."/>
            <person name="Veneault-Fourrey C."/>
            <person name="Kuo A."/>
            <person name="Mondo S."/>
            <person name="Calhoun S."/>
            <person name="Riley R."/>
            <person name="Ohm R."/>
            <person name="LaButti K."/>
            <person name="Andreopoulos B."/>
            <person name="Pangilinan J."/>
            <person name="Nolan M."/>
            <person name="Tritt A."/>
            <person name="Clum A."/>
            <person name="Lipzen A."/>
            <person name="Daum C."/>
            <person name="Barry K."/>
            <person name="Grigoriev I.V."/>
            <person name="Vilgalys R."/>
        </authorList>
    </citation>
    <scope>NUCLEOTIDE SEQUENCE</scope>
    <source>
        <strain evidence="13">PMI_201</strain>
    </source>
</reference>
<evidence type="ECO:0000259" key="12">
    <source>
        <dbReference type="PROSITE" id="PS50157"/>
    </source>
</evidence>
<evidence type="ECO:0000256" key="9">
    <source>
        <dbReference type="ARBA" id="ARBA00023242"/>
    </source>
</evidence>
<evidence type="ECO:0000256" key="6">
    <source>
        <dbReference type="ARBA" id="ARBA00023015"/>
    </source>
</evidence>
<dbReference type="SUPFAM" id="SSF57701">
    <property type="entry name" value="Zn2/Cys6 DNA-binding domain"/>
    <property type="match status" value="1"/>
</dbReference>
<name>A0AAD4Q5Z0_9EURO</name>
<accession>A0AAD4Q5Z0</accession>
<evidence type="ECO:0000256" key="5">
    <source>
        <dbReference type="ARBA" id="ARBA00022833"/>
    </source>
</evidence>
<dbReference type="PROSITE" id="PS50157">
    <property type="entry name" value="ZINC_FINGER_C2H2_2"/>
    <property type="match status" value="2"/>
</dbReference>
<dbReference type="Gene3D" id="3.30.160.60">
    <property type="entry name" value="Classic Zinc Finger"/>
    <property type="match status" value="2"/>
</dbReference>
<dbReference type="SMART" id="SM00066">
    <property type="entry name" value="GAL4"/>
    <property type="match status" value="1"/>
</dbReference>
<evidence type="ECO:0000313" key="13">
    <source>
        <dbReference type="EMBL" id="KAH8705088.1"/>
    </source>
</evidence>
<comment type="caution">
    <text evidence="13">The sequence shown here is derived from an EMBL/GenBank/DDBJ whole genome shotgun (WGS) entry which is preliminary data.</text>
</comment>
<keyword evidence="5" id="KW-0862">Zinc</keyword>
<evidence type="ECO:0000256" key="8">
    <source>
        <dbReference type="ARBA" id="ARBA00023163"/>
    </source>
</evidence>
<evidence type="ECO:0000256" key="2">
    <source>
        <dbReference type="ARBA" id="ARBA00022723"/>
    </source>
</evidence>
<evidence type="ECO:0000256" key="3">
    <source>
        <dbReference type="ARBA" id="ARBA00022737"/>
    </source>
</evidence>
<dbReference type="Gene3D" id="4.10.240.10">
    <property type="entry name" value="Zn(2)-C6 fungal-type DNA-binding domain"/>
    <property type="match status" value="1"/>
</dbReference>
<protein>
    <recommendedName>
        <fullName evidence="12">C2H2-type domain-containing protein</fullName>
    </recommendedName>
</protein>
<dbReference type="GO" id="GO:0003677">
    <property type="term" value="F:DNA binding"/>
    <property type="evidence" value="ECO:0007669"/>
    <property type="project" value="UniProtKB-KW"/>
</dbReference>
<dbReference type="PANTHER" id="PTHR47660">
    <property type="entry name" value="TRANSCRIPTION FACTOR WITH C2H2 AND ZN(2)-CYS(6) DNA BINDING DOMAIN (EUROFUNG)-RELATED-RELATED"/>
    <property type="match status" value="1"/>
</dbReference>
<dbReference type="Pfam" id="PF00096">
    <property type="entry name" value="zf-C2H2"/>
    <property type="match status" value="2"/>
</dbReference>
<dbReference type="SMART" id="SM00355">
    <property type="entry name" value="ZnF_C2H2"/>
    <property type="match status" value="2"/>
</dbReference>
<dbReference type="PROSITE" id="PS00028">
    <property type="entry name" value="ZINC_FINGER_C2H2_1"/>
    <property type="match status" value="1"/>
</dbReference>
<feature type="domain" description="C2H2-type" evidence="12">
    <location>
        <begin position="18"/>
        <end position="45"/>
    </location>
</feature>
<gene>
    <name evidence="13" type="ORF">BGW36DRAFT_6772</name>
</gene>
<dbReference type="GO" id="GO:0000981">
    <property type="term" value="F:DNA-binding transcription factor activity, RNA polymerase II-specific"/>
    <property type="evidence" value="ECO:0007669"/>
    <property type="project" value="InterPro"/>
</dbReference>
<evidence type="ECO:0000256" key="4">
    <source>
        <dbReference type="ARBA" id="ARBA00022771"/>
    </source>
</evidence>
<dbReference type="CDD" id="cd00067">
    <property type="entry name" value="GAL4"/>
    <property type="match status" value="1"/>
</dbReference>
<sequence length="466" mass="52699">MDTPKAKDEGRRKASTSLKCAVCQATFRRPEHLKRHLRSHTKEKPFQCNQCSRRFSRSDTLHRHEQSHHTPGAQGKLDYAHRITVKTFRACFECATARVRCSGGDTCSRCQSRTIRCQYPTERRSKSKKSHGPPTILIESQPNSSNSPEQSLTALVLQGSVTSGSPPSEQQVSQQLQFRFITYDAGSQGSTPDQQETPRSSTEQIAKLSDSIVTVESQPQDFPERPLNNPLFSYSYVENSSRVFSQDIKSSFQMTSLNNFSVSQDVQPIDPQIQGGDISIDNSPLDITFEQNLCQQDPSSALNWLPSDLLKNSWGSFLIDEDHLNQSFQQWWPEGFETDGTWLPPIPFVDHVTLFDDSEQQSLNNIPPVDSPETHSSISQDGSVFSESNDESICSGEYYVDGEGARYPKYSRSRNIPWETTRNLISLPRSQRNAKESSYVSFPQTHDIRMSDSCFIEDKHIFSGYL</sequence>
<keyword evidence="3" id="KW-0677">Repeat</keyword>
<dbReference type="Proteomes" id="UP001201262">
    <property type="component" value="Unassembled WGS sequence"/>
</dbReference>
<feature type="region of interest" description="Disordered" evidence="11">
    <location>
        <begin position="121"/>
        <end position="151"/>
    </location>
</feature>
<evidence type="ECO:0000256" key="11">
    <source>
        <dbReference type="SAM" id="MobiDB-lite"/>
    </source>
</evidence>
<keyword evidence="9" id="KW-0539">Nucleus</keyword>
<feature type="domain" description="C2H2-type" evidence="12">
    <location>
        <begin position="46"/>
        <end position="68"/>
    </location>
</feature>
<comment type="subcellular location">
    <subcellularLocation>
        <location evidence="1">Nucleus</location>
    </subcellularLocation>
</comment>
<dbReference type="FunFam" id="3.30.160.60:FF:001289">
    <property type="entry name" value="Zinc finger protein 574"/>
    <property type="match status" value="1"/>
</dbReference>
<dbReference type="GO" id="GO:0005634">
    <property type="term" value="C:nucleus"/>
    <property type="evidence" value="ECO:0007669"/>
    <property type="project" value="UniProtKB-SubCell"/>
</dbReference>
<dbReference type="AlphaFoldDB" id="A0AAD4Q5Z0"/>
<dbReference type="InterPro" id="IPR013087">
    <property type="entry name" value="Znf_C2H2_type"/>
</dbReference>
<keyword evidence="8" id="KW-0804">Transcription</keyword>
<keyword evidence="14" id="KW-1185">Reference proteome</keyword>
<dbReference type="SUPFAM" id="SSF57667">
    <property type="entry name" value="beta-beta-alpha zinc fingers"/>
    <property type="match status" value="1"/>
</dbReference>
<dbReference type="InterPro" id="IPR036864">
    <property type="entry name" value="Zn2-C6_fun-type_DNA-bd_sf"/>
</dbReference>
<dbReference type="PROSITE" id="PS00463">
    <property type="entry name" value="ZN2_CY6_FUNGAL_1"/>
    <property type="match status" value="1"/>
</dbReference>
<keyword evidence="6" id="KW-0805">Transcription regulation</keyword>
<feature type="compositionally biased region" description="Polar residues" evidence="11">
    <location>
        <begin position="374"/>
        <end position="387"/>
    </location>
</feature>
<feature type="compositionally biased region" description="Polar residues" evidence="11">
    <location>
        <begin position="185"/>
        <end position="204"/>
    </location>
</feature>
<dbReference type="EMBL" id="JAJTJA010000001">
    <property type="protein sequence ID" value="KAH8705088.1"/>
    <property type="molecule type" value="Genomic_DNA"/>
</dbReference>
<dbReference type="InterPro" id="IPR001138">
    <property type="entry name" value="Zn2Cys6_DnaBD"/>
</dbReference>
<dbReference type="InterPro" id="IPR036236">
    <property type="entry name" value="Znf_C2H2_sf"/>
</dbReference>
<feature type="region of interest" description="Disordered" evidence="11">
    <location>
        <begin position="185"/>
        <end position="205"/>
    </location>
</feature>
<dbReference type="PANTHER" id="PTHR47660:SF7">
    <property type="entry name" value="TRANSCRIPTION FACTOR WITH C2H2 AND ZN(2)-CYS(6) DNA BINDING DOMAIN (EUROFUNG)"/>
    <property type="match status" value="1"/>
</dbReference>
<dbReference type="GeneID" id="70252797"/>
<evidence type="ECO:0000256" key="10">
    <source>
        <dbReference type="PROSITE-ProRule" id="PRU00042"/>
    </source>
</evidence>